<accession>A0A291MXP7</accession>
<protein>
    <recommendedName>
        <fullName evidence="3">DUF4336 domain-containing protein</fullName>
    </recommendedName>
</protein>
<dbReference type="Proteomes" id="UP000219422">
    <property type="component" value="Chromosome"/>
</dbReference>
<dbReference type="InterPro" id="IPR025638">
    <property type="entry name" value="DUF4336"/>
</dbReference>
<sequence length="260" mass="29256">MASWPATTARSRRFATHPVTYPPLDLPKLVADDVWIVDSGPMNVYGMPMPIRMTVIRLQSGDLILHSPTRHSPDLQAAIERIGRIRHLLAPNIAHWSFAKVWQRAVDGSILWAAPKLANRRAVRKSRLRIDREMRDNAPAEWRDEIEQILIKGAGFREVALFHRPTATLVLTDTVVNLEPRKLPAPMALLMHLAGASAPHGGAPLYLRALILLKRRQAAGAMRRILALQPARVIFAHGAWFEADGTPRLRRSLRWLLGRP</sequence>
<evidence type="ECO:0000313" key="2">
    <source>
        <dbReference type="Proteomes" id="UP000219422"/>
    </source>
</evidence>
<evidence type="ECO:0008006" key="3">
    <source>
        <dbReference type="Google" id="ProtNLM"/>
    </source>
</evidence>
<dbReference type="PANTHER" id="PTHR33835:SF1">
    <property type="entry name" value="METALLO-BETA-LACTAMASE DOMAIN-CONTAINING PROTEIN"/>
    <property type="match status" value="1"/>
</dbReference>
<dbReference type="Pfam" id="PF14234">
    <property type="entry name" value="DUF4336"/>
    <property type="match status" value="1"/>
</dbReference>
<gene>
    <name evidence="1" type="ORF">A6768_07470</name>
</gene>
<dbReference type="PANTHER" id="PTHR33835">
    <property type="entry name" value="YALI0C07656P"/>
    <property type="match status" value="1"/>
</dbReference>
<evidence type="ECO:0000313" key="1">
    <source>
        <dbReference type="EMBL" id="ATI79877.1"/>
    </source>
</evidence>
<dbReference type="RefSeq" id="WP_097383129.1">
    <property type="nucleotide sequence ID" value="NZ_CP023741.1"/>
</dbReference>
<name>A0A291MXP7_SPHYA</name>
<dbReference type="EMBL" id="CP023741">
    <property type="protein sequence ID" value="ATI79877.1"/>
    <property type="molecule type" value="Genomic_DNA"/>
</dbReference>
<organism evidence="1 2">
    <name type="scientific">Sphingobium yanoikuyae</name>
    <name type="common">Sphingomonas yanoikuyae</name>
    <dbReference type="NCBI Taxonomy" id="13690"/>
    <lineage>
        <taxon>Bacteria</taxon>
        <taxon>Pseudomonadati</taxon>
        <taxon>Pseudomonadota</taxon>
        <taxon>Alphaproteobacteria</taxon>
        <taxon>Sphingomonadales</taxon>
        <taxon>Sphingomonadaceae</taxon>
        <taxon>Sphingobium</taxon>
    </lineage>
</organism>
<dbReference type="KEGG" id="sya:A6768_07470"/>
<dbReference type="InterPro" id="IPR036866">
    <property type="entry name" value="RibonucZ/Hydroxyglut_hydro"/>
</dbReference>
<proteinExistence type="predicted"/>
<dbReference type="AlphaFoldDB" id="A0A291MXP7"/>
<dbReference type="SUPFAM" id="SSF56281">
    <property type="entry name" value="Metallo-hydrolase/oxidoreductase"/>
    <property type="match status" value="1"/>
</dbReference>
<reference evidence="1 2" key="1">
    <citation type="submission" date="2017-10" db="EMBL/GenBank/DDBJ databases">
        <title>Sphingobium yanoikuyae S72.</title>
        <authorList>
            <person name="Sanchez E."/>
            <person name="Bustos P."/>
            <person name="Mendoza P."/>
            <person name="Guo X."/>
            <person name="Mendoza A."/>
        </authorList>
    </citation>
    <scope>NUCLEOTIDE SEQUENCE [LARGE SCALE GENOMIC DNA]</scope>
    <source>
        <strain evidence="1 2">S72</strain>
    </source>
</reference>
<dbReference type="GeneID" id="57776674"/>